<dbReference type="HOGENOM" id="CLU_2171759_0_0_1"/>
<dbReference type="EMBL" id="KB909716">
    <property type="protein sequence ID" value="EOB11802.1"/>
    <property type="molecule type" value="Genomic_DNA"/>
</dbReference>
<proteinExistence type="predicted"/>
<protein>
    <submittedName>
        <fullName evidence="1">Uncharacterized protein</fullName>
    </submittedName>
</protein>
<dbReference type="VEuPathDB" id="MicrosporidiaDB:NBO_809g0001"/>
<keyword evidence="2" id="KW-1185">Reference proteome</keyword>
<reference evidence="1 2" key="1">
    <citation type="journal article" date="2013" name="BMC Genomics">
        <title>Comparative genomics of parasitic silkworm microsporidia reveal an association between genome expansion and host adaptation.</title>
        <authorList>
            <person name="Pan G."/>
            <person name="Xu J."/>
            <person name="Li T."/>
            <person name="Xia Q."/>
            <person name="Liu S.L."/>
            <person name="Zhang G."/>
            <person name="Li S."/>
            <person name="Li C."/>
            <person name="Liu H."/>
            <person name="Yang L."/>
            <person name="Liu T."/>
            <person name="Zhang X."/>
            <person name="Wu Z."/>
            <person name="Fan W."/>
            <person name="Dang X."/>
            <person name="Xiang H."/>
            <person name="Tao M."/>
            <person name="Li Y."/>
            <person name="Hu J."/>
            <person name="Li Z."/>
            <person name="Lin L."/>
            <person name="Luo J."/>
            <person name="Geng L."/>
            <person name="Wang L."/>
            <person name="Long M."/>
            <person name="Wan Y."/>
            <person name="He N."/>
            <person name="Zhang Z."/>
            <person name="Lu C."/>
            <person name="Keeling P.J."/>
            <person name="Wang J."/>
            <person name="Xiang Z."/>
            <person name="Zhou Z."/>
        </authorList>
    </citation>
    <scope>NUCLEOTIDE SEQUENCE [LARGE SCALE GENOMIC DNA]</scope>
    <source>
        <strain evidence="2">CQ1 / CVCC 102059</strain>
    </source>
</reference>
<evidence type="ECO:0000313" key="2">
    <source>
        <dbReference type="Proteomes" id="UP000016927"/>
    </source>
</evidence>
<evidence type="ECO:0000313" key="1">
    <source>
        <dbReference type="EMBL" id="EOB11802.1"/>
    </source>
</evidence>
<dbReference type="Proteomes" id="UP000016927">
    <property type="component" value="Unassembled WGS sequence"/>
</dbReference>
<organism evidence="1 2">
    <name type="scientific">Nosema bombycis (strain CQ1 / CVCC 102059)</name>
    <name type="common">Microsporidian parasite</name>
    <name type="synonym">Pebrine of silkworm</name>
    <dbReference type="NCBI Taxonomy" id="578461"/>
    <lineage>
        <taxon>Eukaryota</taxon>
        <taxon>Fungi</taxon>
        <taxon>Fungi incertae sedis</taxon>
        <taxon>Microsporidia</taxon>
        <taxon>Nosematidae</taxon>
        <taxon>Nosema</taxon>
    </lineage>
</organism>
<name>R0KNQ5_NOSB1</name>
<gene>
    <name evidence="1" type="ORF">NBO_809g0001</name>
</gene>
<accession>R0KNQ5</accession>
<dbReference type="AlphaFoldDB" id="R0KNQ5"/>
<sequence length="110" mass="12887">MQKLKMHKQKNCDIKTKETREVKGNHSNINNHNFKLLIFFLIYDKDHFNDYLSQLRSLIITNSPLIPDLLTSCVSLSKVDVLHEIVNLLPEKIKKNIKIVYSDIYKIFSG</sequence>